<proteinExistence type="predicted"/>
<dbReference type="SUPFAM" id="SSF53756">
    <property type="entry name" value="UDP-Glycosyltransferase/glycogen phosphorylase"/>
    <property type="match status" value="1"/>
</dbReference>
<dbReference type="EC" id="2.4.-.-" evidence="2"/>
<gene>
    <name evidence="2" type="ORF">PGX00_01190</name>
</gene>
<feature type="domain" description="Glycosyltransferase subfamily 4-like N-terminal" evidence="1">
    <location>
        <begin position="14"/>
        <end position="208"/>
    </location>
</feature>
<accession>A0ABT4YLK1</accession>
<dbReference type="RefSeq" id="WP_272132168.1">
    <property type="nucleotide sequence ID" value="NZ_JAQLOI010000001.1"/>
</dbReference>
<dbReference type="InterPro" id="IPR028098">
    <property type="entry name" value="Glyco_trans_4-like_N"/>
</dbReference>
<comment type="caution">
    <text evidence="2">The sequence shown here is derived from an EMBL/GenBank/DDBJ whole genome shotgun (WGS) entry which is preliminary data.</text>
</comment>
<dbReference type="EMBL" id="JAQLOI010000001">
    <property type="protein sequence ID" value="MDB1122431.1"/>
    <property type="molecule type" value="Genomic_DNA"/>
</dbReference>
<dbReference type="InterPro" id="IPR050194">
    <property type="entry name" value="Glycosyltransferase_grp1"/>
</dbReference>
<evidence type="ECO:0000259" key="1">
    <source>
        <dbReference type="Pfam" id="PF13439"/>
    </source>
</evidence>
<keyword evidence="3" id="KW-1185">Reference proteome</keyword>
<dbReference type="Pfam" id="PF13439">
    <property type="entry name" value="Glyco_transf_4"/>
    <property type="match status" value="1"/>
</dbReference>
<keyword evidence="2" id="KW-0328">Glycosyltransferase</keyword>
<dbReference type="PANTHER" id="PTHR45947">
    <property type="entry name" value="SULFOQUINOVOSYL TRANSFERASE SQD2"/>
    <property type="match status" value="1"/>
</dbReference>
<evidence type="ECO:0000313" key="3">
    <source>
        <dbReference type="Proteomes" id="UP001210678"/>
    </source>
</evidence>
<sequence length="399" mass="45833">MKVVVFSENNYGCGASIAASRLVKGLTKEHEVLFVYEKNKTKINQFKGININTWQLGETQNRWKNAIYRVFYMIARLTSTNIDRWLLFKIFNKKIKSIQPDIIHFHNTYFTHEQIAALSEKTPVVWTMHDQFAFYIYNYKITKFDGNEKIYCPIQEWRKRFYNPEKLLNNCNANVTFTPPSQWLVDLSEKRNAGRKAIKVVHNGIDTNDFYPLEKHQSRKSISIDAVKFTLLFLAGTGAWERKNSIVIFEALKLIPDLDIQVVAIGSVSKFKFEDSRVIKKGAVYSISALREVYSSADVFCIPSVLDNLPNTVLESLLCGTPVLGAKAGGIPEMIDDGNTGWLFDPYSPRDLADKITMLYNDFENVKNKSETCRSSVIDKFSEGTMVKNYIKVYNEIVR</sequence>
<dbReference type="PANTHER" id="PTHR45947:SF3">
    <property type="entry name" value="SULFOQUINOVOSYL TRANSFERASE SQD2"/>
    <property type="match status" value="1"/>
</dbReference>
<evidence type="ECO:0000313" key="2">
    <source>
        <dbReference type="EMBL" id="MDB1122431.1"/>
    </source>
</evidence>
<keyword evidence="2" id="KW-0808">Transferase</keyword>
<dbReference type="Proteomes" id="UP001210678">
    <property type="component" value="Unassembled WGS sequence"/>
</dbReference>
<dbReference type="GO" id="GO:0016757">
    <property type="term" value="F:glycosyltransferase activity"/>
    <property type="evidence" value="ECO:0007669"/>
    <property type="project" value="UniProtKB-KW"/>
</dbReference>
<dbReference type="Pfam" id="PF13692">
    <property type="entry name" value="Glyco_trans_1_4"/>
    <property type="match status" value="1"/>
</dbReference>
<name>A0ABT4YLK1_9VIBR</name>
<organism evidence="2 3">
    <name type="scientific">Vibrio algarum</name>
    <dbReference type="NCBI Taxonomy" id="3020714"/>
    <lineage>
        <taxon>Bacteria</taxon>
        <taxon>Pseudomonadati</taxon>
        <taxon>Pseudomonadota</taxon>
        <taxon>Gammaproteobacteria</taxon>
        <taxon>Vibrionales</taxon>
        <taxon>Vibrionaceae</taxon>
        <taxon>Vibrio</taxon>
    </lineage>
</organism>
<protein>
    <submittedName>
        <fullName evidence="2">Glycosyltransferase</fullName>
        <ecNumber evidence="2">2.4.-.-</ecNumber>
    </submittedName>
</protein>
<dbReference type="Gene3D" id="3.40.50.2000">
    <property type="entry name" value="Glycogen Phosphorylase B"/>
    <property type="match status" value="2"/>
</dbReference>
<reference evidence="2 3" key="1">
    <citation type="submission" date="2023-01" db="EMBL/GenBank/DDBJ databases">
        <title>Vibrio sp. KJ40-1 sp.nov, isolated from marine algae.</title>
        <authorList>
            <person name="Butt M."/>
            <person name="Kim J.M.J."/>
            <person name="Jeon C.O.C."/>
        </authorList>
    </citation>
    <scope>NUCLEOTIDE SEQUENCE [LARGE SCALE GENOMIC DNA]</scope>
    <source>
        <strain evidence="2 3">KJ40-1</strain>
    </source>
</reference>